<feature type="chain" id="PRO_5016905234" evidence="3">
    <location>
        <begin position="30"/>
        <end position="371"/>
    </location>
</feature>
<dbReference type="SUPFAM" id="SSF51735">
    <property type="entry name" value="NAD(P)-binding Rossmann-fold domains"/>
    <property type="match status" value="1"/>
</dbReference>
<sequence>MKSRRDFLLKIGGSALTLPLVSALTPAEAAVLPETSPVADKQLRVVLVGLGSYAERVATAMKDCKIAKLVGGVTGTPEKVGKWSDKFGLDKANFYDYKDFEKIKDNPNIDAVYITLPNSMHHEYTLRAAKMGKHVICEKPMSVSVKQAQEMIAACKKANVKLYIGYRLHFEPYTRELIRMRESGELGKIMHVNTYDGFKSGNPNQWRLKKALAGGGALMDVGIYCINGARYATGEEPIWVSAEEAKTDPVKFKEVDETVTWQMGFPSGVIASCSTTYNFNNFERLYVIGEKGFVELGPAFGYGPMKGRTHKGEMSWDTTKMHQTWQMDGMADCILNGKPEPNISGEEGLKDMKVIEAIYKSIAAGGKKVPV</sequence>
<comment type="similarity">
    <text evidence="1">Belongs to the Gfo/Idh/MocA family.</text>
</comment>
<dbReference type="Pfam" id="PF22725">
    <property type="entry name" value="GFO_IDH_MocA_C3"/>
    <property type="match status" value="1"/>
</dbReference>
<gene>
    <name evidence="6" type="ORF">DR864_10240</name>
</gene>
<dbReference type="Gene3D" id="3.40.50.720">
    <property type="entry name" value="NAD(P)-binding Rossmann-like Domain"/>
    <property type="match status" value="1"/>
</dbReference>
<dbReference type="InterPro" id="IPR006311">
    <property type="entry name" value="TAT_signal"/>
</dbReference>
<dbReference type="InterPro" id="IPR008354">
    <property type="entry name" value="Glc-Fru_OxRdtase_bac"/>
</dbReference>
<reference evidence="6 7" key="1">
    <citation type="submission" date="2018-07" db="EMBL/GenBank/DDBJ databases">
        <title>Genome sequencing of Runella.</title>
        <authorList>
            <person name="Baek M.-G."/>
            <person name="Yi H."/>
        </authorList>
    </citation>
    <scope>NUCLEOTIDE SEQUENCE [LARGE SCALE GENOMIC DNA]</scope>
    <source>
        <strain evidence="6 7">HYN0085</strain>
    </source>
</reference>
<accession>A0A344TS70</accession>
<dbReference type="Pfam" id="PF01408">
    <property type="entry name" value="GFO_IDH_MocA"/>
    <property type="match status" value="1"/>
</dbReference>
<keyword evidence="2" id="KW-0560">Oxidoreductase</keyword>
<dbReference type="RefSeq" id="WP_114070234.1">
    <property type="nucleotide sequence ID" value="NZ_CP030850.1"/>
</dbReference>
<dbReference type="PRINTS" id="PR01775">
    <property type="entry name" value="GLFROXRDTASE"/>
</dbReference>
<keyword evidence="7" id="KW-1185">Reference proteome</keyword>
<dbReference type="InterPro" id="IPR050984">
    <property type="entry name" value="Gfo/Idh/MocA_domain"/>
</dbReference>
<keyword evidence="3" id="KW-0732">Signal</keyword>
<feature type="signal peptide" evidence="3">
    <location>
        <begin position="1"/>
        <end position="29"/>
    </location>
</feature>
<evidence type="ECO:0000259" key="5">
    <source>
        <dbReference type="Pfam" id="PF22725"/>
    </source>
</evidence>
<evidence type="ECO:0000313" key="6">
    <source>
        <dbReference type="EMBL" id="AXE21491.1"/>
    </source>
</evidence>
<dbReference type="Gene3D" id="3.30.360.10">
    <property type="entry name" value="Dihydrodipicolinate Reductase, domain 2"/>
    <property type="match status" value="1"/>
</dbReference>
<evidence type="ECO:0000256" key="2">
    <source>
        <dbReference type="ARBA" id="ARBA00023002"/>
    </source>
</evidence>
<dbReference type="EMBL" id="CP030850">
    <property type="protein sequence ID" value="AXE21491.1"/>
    <property type="molecule type" value="Genomic_DNA"/>
</dbReference>
<dbReference type="InterPro" id="IPR036291">
    <property type="entry name" value="NAD(P)-bd_dom_sf"/>
</dbReference>
<dbReference type="SUPFAM" id="SSF55347">
    <property type="entry name" value="Glyceraldehyde-3-phosphate dehydrogenase-like, C-terminal domain"/>
    <property type="match status" value="1"/>
</dbReference>
<proteinExistence type="inferred from homology"/>
<dbReference type="AlphaFoldDB" id="A0A344TS70"/>
<dbReference type="InterPro" id="IPR000683">
    <property type="entry name" value="Gfo/Idh/MocA-like_OxRdtase_N"/>
</dbReference>
<dbReference type="InterPro" id="IPR055170">
    <property type="entry name" value="GFO_IDH_MocA-like_dom"/>
</dbReference>
<dbReference type="KEGG" id="run:DR864_10240"/>
<feature type="domain" description="Gfo/Idh/MocA-like oxidoreductase N-terminal" evidence="4">
    <location>
        <begin position="43"/>
        <end position="166"/>
    </location>
</feature>
<dbReference type="GO" id="GO:0000166">
    <property type="term" value="F:nucleotide binding"/>
    <property type="evidence" value="ECO:0007669"/>
    <property type="project" value="InterPro"/>
</dbReference>
<dbReference type="Proteomes" id="UP000251993">
    <property type="component" value="Chromosome"/>
</dbReference>
<organism evidence="6 7">
    <name type="scientific">Runella rosea</name>
    <dbReference type="NCBI Taxonomy" id="2259595"/>
    <lineage>
        <taxon>Bacteria</taxon>
        <taxon>Pseudomonadati</taxon>
        <taxon>Bacteroidota</taxon>
        <taxon>Cytophagia</taxon>
        <taxon>Cytophagales</taxon>
        <taxon>Spirosomataceae</taxon>
        <taxon>Runella</taxon>
    </lineage>
</organism>
<evidence type="ECO:0000259" key="4">
    <source>
        <dbReference type="Pfam" id="PF01408"/>
    </source>
</evidence>
<dbReference type="PANTHER" id="PTHR22604:SF105">
    <property type="entry name" value="TRANS-1,2-DIHYDROBENZENE-1,2-DIOL DEHYDROGENASE"/>
    <property type="match status" value="1"/>
</dbReference>
<feature type="domain" description="GFO/IDH/MocA-like oxidoreductase" evidence="5">
    <location>
        <begin position="175"/>
        <end position="294"/>
    </location>
</feature>
<dbReference type="PROSITE" id="PS51318">
    <property type="entry name" value="TAT"/>
    <property type="match status" value="1"/>
</dbReference>
<dbReference type="PANTHER" id="PTHR22604">
    <property type="entry name" value="OXIDOREDUCTASES"/>
    <property type="match status" value="1"/>
</dbReference>
<dbReference type="OrthoDB" id="9795543at2"/>
<protein>
    <submittedName>
        <fullName evidence="6">Gfo/Idh/MocA family oxidoreductase</fullName>
    </submittedName>
</protein>
<evidence type="ECO:0000256" key="1">
    <source>
        <dbReference type="ARBA" id="ARBA00010928"/>
    </source>
</evidence>
<evidence type="ECO:0000313" key="7">
    <source>
        <dbReference type="Proteomes" id="UP000251993"/>
    </source>
</evidence>
<evidence type="ECO:0000256" key="3">
    <source>
        <dbReference type="SAM" id="SignalP"/>
    </source>
</evidence>
<name>A0A344TS70_9BACT</name>
<dbReference type="GO" id="GO:0016491">
    <property type="term" value="F:oxidoreductase activity"/>
    <property type="evidence" value="ECO:0007669"/>
    <property type="project" value="UniProtKB-KW"/>
</dbReference>